<dbReference type="NCBIfam" id="NF001540">
    <property type="entry name" value="PRK00366.1"/>
    <property type="match status" value="1"/>
</dbReference>
<dbReference type="InterPro" id="IPR004588">
    <property type="entry name" value="IspG_bac-typ"/>
</dbReference>
<dbReference type="PATRIC" id="fig|546269.5.peg.548"/>
<evidence type="ECO:0000256" key="6">
    <source>
        <dbReference type="ARBA" id="ARBA00023229"/>
    </source>
</evidence>
<reference evidence="11" key="1">
    <citation type="submission" date="2010-12" db="EMBL/GenBank/DDBJ databases">
        <title>The genome sequence of Filifactor alocis strain ATCC 35896.</title>
        <authorList>
            <consortium name="The Broad Institute Genome Sequencing Platform"/>
            <person name="Ward D."/>
            <person name="Earl A."/>
            <person name="Feldgarden M."/>
            <person name="Young S.K."/>
            <person name="Gargeya S."/>
            <person name="Zeng Q."/>
            <person name="Alvarado L."/>
            <person name="Berlin A."/>
            <person name="Bochicchio J."/>
            <person name="Chapman S.B."/>
            <person name="Chen Z."/>
            <person name="Freedman E."/>
            <person name="Gellesch M."/>
            <person name="Goldberg J."/>
            <person name="Griggs A."/>
            <person name="Gujja S."/>
            <person name="Heilman E."/>
            <person name="Heiman D."/>
            <person name="Howarth C."/>
            <person name="Mehta T."/>
            <person name="Neiman D."/>
            <person name="Pearson M."/>
            <person name="Roberts A."/>
            <person name="Saif S."/>
            <person name="Shea T."/>
            <person name="Shenoy N."/>
            <person name="Sisk P."/>
            <person name="Stolte C."/>
            <person name="Sykes S."/>
            <person name="White J."/>
            <person name="Yandava C."/>
            <person name="Izard J."/>
            <person name="Blanton J.M."/>
            <person name="Baranova O.V."/>
            <person name="Tanner A.C."/>
            <person name="Dewhirst F.E."/>
            <person name="Haas B."/>
            <person name="Nusbaum C."/>
            <person name="Birren B."/>
        </authorList>
    </citation>
    <scope>NUCLEOTIDE SEQUENCE [LARGE SCALE GENOMIC DNA]</scope>
    <source>
        <strain evidence="11">ATCC 35896 / D40 B5</strain>
    </source>
</reference>
<dbReference type="RefSeq" id="WP_014262179.1">
    <property type="nucleotide sequence ID" value="NC_016630.1"/>
</dbReference>
<feature type="binding site" evidence="7">
    <location>
        <position position="299"/>
    </location>
    <ligand>
        <name>[4Fe-4S] cluster</name>
        <dbReference type="ChEBI" id="CHEBI:49883"/>
    </ligand>
</feature>
<dbReference type="Gene3D" id="3.30.413.10">
    <property type="entry name" value="Sulfite Reductase Hemoprotein, domain 1"/>
    <property type="match status" value="1"/>
</dbReference>
<keyword evidence="1 7" id="KW-0004">4Fe-4S</keyword>
<evidence type="ECO:0000256" key="1">
    <source>
        <dbReference type="ARBA" id="ARBA00022485"/>
    </source>
</evidence>
<dbReference type="SUPFAM" id="SSF51717">
    <property type="entry name" value="Dihydropteroate synthetase-like"/>
    <property type="match status" value="1"/>
</dbReference>
<dbReference type="GO" id="GO:0019288">
    <property type="term" value="P:isopentenyl diphosphate biosynthetic process, methylerythritol 4-phosphate pathway"/>
    <property type="evidence" value="ECO:0007669"/>
    <property type="project" value="UniProtKB-UniRule"/>
</dbReference>
<accession>D6GRA8</accession>
<evidence type="ECO:0000256" key="2">
    <source>
        <dbReference type="ARBA" id="ARBA00022723"/>
    </source>
</evidence>
<gene>
    <name evidence="7 10" type="primary">ispG</name>
    <name evidence="10" type="ordered locus">HMPREF0389_00113</name>
</gene>
<dbReference type="FunFam" id="3.20.20.20:FF:000001">
    <property type="entry name" value="4-hydroxy-3-methylbut-2-en-1-yl diphosphate synthase (flavodoxin)"/>
    <property type="match status" value="1"/>
</dbReference>
<dbReference type="HAMAP" id="MF_00159">
    <property type="entry name" value="IspG"/>
    <property type="match status" value="1"/>
</dbReference>
<dbReference type="PIRSF" id="PIRSF004640">
    <property type="entry name" value="IspG"/>
    <property type="match status" value="1"/>
</dbReference>
<feature type="domain" description="IspG TIM-barrel" evidence="8">
    <location>
        <begin position="7"/>
        <end position="245"/>
    </location>
</feature>
<comment type="cofactor">
    <cofactor evidence="7">
        <name>[4Fe-4S] cluster</name>
        <dbReference type="ChEBI" id="CHEBI:49883"/>
    </cofactor>
    <text evidence="7">Binds 1 [4Fe-4S] cluster.</text>
</comment>
<dbReference type="EMBL" id="CP002390">
    <property type="protein sequence ID" value="EFE28199.2"/>
    <property type="molecule type" value="Genomic_DNA"/>
</dbReference>
<keyword evidence="11" id="KW-1185">Reference proteome</keyword>
<feature type="domain" description="IspG C-terminal" evidence="9">
    <location>
        <begin position="260"/>
        <end position="348"/>
    </location>
</feature>
<dbReference type="AlphaFoldDB" id="D6GRA8"/>
<dbReference type="eggNOG" id="COG0821">
    <property type="taxonomic scope" value="Bacteria"/>
</dbReference>
<proteinExistence type="inferred from homology"/>
<dbReference type="Pfam" id="PF26540">
    <property type="entry name" value="GcpE_C"/>
    <property type="match status" value="1"/>
</dbReference>
<evidence type="ECO:0000256" key="4">
    <source>
        <dbReference type="ARBA" id="ARBA00023004"/>
    </source>
</evidence>
<keyword evidence="3 7" id="KW-0560">Oxidoreductase</keyword>
<dbReference type="GO" id="GO:0046429">
    <property type="term" value="F:4-hydroxy-3-methylbut-2-en-1-yl diphosphate synthase activity (ferredoxin)"/>
    <property type="evidence" value="ECO:0007669"/>
    <property type="project" value="UniProtKB-UniRule"/>
</dbReference>
<dbReference type="UniPathway" id="UPA00056">
    <property type="reaction ID" value="UER00096"/>
</dbReference>
<comment type="pathway">
    <text evidence="7">Isoprenoid biosynthesis; isopentenyl diphosphate biosynthesis via DXP pathway; isopentenyl diphosphate from 1-deoxy-D-xylulose 5-phosphate: step 5/6.</text>
</comment>
<evidence type="ECO:0000256" key="7">
    <source>
        <dbReference type="HAMAP-Rule" id="MF_00159"/>
    </source>
</evidence>
<dbReference type="Pfam" id="PF04551">
    <property type="entry name" value="GcpE"/>
    <property type="match status" value="1"/>
</dbReference>
<evidence type="ECO:0000259" key="8">
    <source>
        <dbReference type="Pfam" id="PF04551"/>
    </source>
</evidence>
<dbReference type="Proteomes" id="UP000007468">
    <property type="component" value="Chromosome"/>
</dbReference>
<feature type="binding site" evidence="7">
    <location>
        <position position="306"/>
    </location>
    <ligand>
        <name>[4Fe-4S] cluster</name>
        <dbReference type="ChEBI" id="CHEBI:49883"/>
    </ligand>
</feature>
<evidence type="ECO:0000256" key="5">
    <source>
        <dbReference type="ARBA" id="ARBA00023014"/>
    </source>
</evidence>
<evidence type="ECO:0000313" key="11">
    <source>
        <dbReference type="Proteomes" id="UP000007468"/>
    </source>
</evidence>
<organism evidence="10 11">
    <name type="scientific">Filifactor alocis (strain ATCC 35896 / CCUG 47790 / D40 B5)</name>
    <name type="common">Fusobacterium alocis</name>
    <dbReference type="NCBI Taxonomy" id="546269"/>
    <lineage>
        <taxon>Bacteria</taxon>
        <taxon>Bacillati</taxon>
        <taxon>Bacillota</taxon>
        <taxon>Clostridia</taxon>
        <taxon>Peptostreptococcales</taxon>
        <taxon>Filifactoraceae</taxon>
        <taxon>Filifactor</taxon>
    </lineage>
</organism>
<dbReference type="OrthoDB" id="9803214at2"/>
<comment type="function">
    <text evidence="7">Converts 2C-methyl-D-erythritol 2,4-cyclodiphosphate (ME-2,4cPP) into 1-hydroxy-2-methyl-2-(E)-butenyl 4-diphosphate.</text>
</comment>
<dbReference type="GO" id="GO:0051539">
    <property type="term" value="F:4 iron, 4 sulfur cluster binding"/>
    <property type="evidence" value="ECO:0007669"/>
    <property type="project" value="UniProtKB-UniRule"/>
</dbReference>
<keyword evidence="2 7" id="KW-0479">Metal-binding</keyword>
<evidence type="ECO:0000259" key="9">
    <source>
        <dbReference type="Pfam" id="PF26540"/>
    </source>
</evidence>
<comment type="similarity">
    <text evidence="7">Belongs to the IspG family.</text>
</comment>
<dbReference type="HOGENOM" id="CLU_042258_0_0_9"/>
<dbReference type="InterPro" id="IPR016425">
    <property type="entry name" value="IspG_bac"/>
</dbReference>
<protein>
    <recommendedName>
        <fullName evidence="7">4-hydroxy-3-methylbut-2-en-1-yl diphosphate synthase (flavodoxin)</fullName>
        <ecNumber evidence="7">1.17.7.3</ecNumber>
    </recommendedName>
    <alternativeName>
        <fullName evidence="7">1-hydroxy-2-methyl-2-(E)-butenyl 4-diphosphate synthase</fullName>
    </alternativeName>
</protein>
<dbReference type="STRING" id="546269.HMPREF0389_00113"/>
<evidence type="ECO:0000256" key="3">
    <source>
        <dbReference type="ARBA" id="ARBA00023002"/>
    </source>
</evidence>
<feature type="binding site" evidence="7">
    <location>
        <position position="267"/>
    </location>
    <ligand>
        <name>[4Fe-4S] cluster</name>
        <dbReference type="ChEBI" id="CHEBI:49883"/>
    </ligand>
</feature>
<evidence type="ECO:0000313" key="10">
    <source>
        <dbReference type="EMBL" id="EFE28199.2"/>
    </source>
</evidence>
<dbReference type="SUPFAM" id="SSF56014">
    <property type="entry name" value="Nitrite and sulphite reductase 4Fe-4S domain-like"/>
    <property type="match status" value="1"/>
</dbReference>
<dbReference type="InterPro" id="IPR058578">
    <property type="entry name" value="IspG_TIM"/>
</dbReference>
<dbReference type="KEGG" id="faa:HMPREF0389_00113"/>
<dbReference type="NCBIfam" id="TIGR00612">
    <property type="entry name" value="ispG_gcpE"/>
    <property type="match status" value="1"/>
</dbReference>
<keyword evidence="4 7" id="KW-0408">Iron</keyword>
<dbReference type="InterPro" id="IPR058579">
    <property type="entry name" value="IspG_C"/>
</dbReference>
<comment type="catalytic activity">
    <reaction evidence="7">
        <text>(2E)-4-hydroxy-3-methylbut-2-enyl diphosphate + oxidized [flavodoxin] + H2O + 2 H(+) = 2-C-methyl-D-erythritol 2,4-cyclic diphosphate + reduced [flavodoxin]</text>
        <dbReference type="Rhea" id="RHEA:43604"/>
        <dbReference type="Rhea" id="RHEA-COMP:10622"/>
        <dbReference type="Rhea" id="RHEA-COMP:10623"/>
        <dbReference type="ChEBI" id="CHEBI:15377"/>
        <dbReference type="ChEBI" id="CHEBI:15378"/>
        <dbReference type="ChEBI" id="CHEBI:57618"/>
        <dbReference type="ChEBI" id="CHEBI:58210"/>
        <dbReference type="ChEBI" id="CHEBI:58483"/>
        <dbReference type="ChEBI" id="CHEBI:128753"/>
        <dbReference type="EC" id="1.17.7.3"/>
    </reaction>
</comment>
<name>D6GRA8_FILAD</name>
<dbReference type="GO" id="GO:0141197">
    <property type="term" value="F:4-hydroxy-3-methylbut-2-enyl-diphosphate synthase activity (flavodoxin)"/>
    <property type="evidence" value="ECO:0007669"/>
    <property type="project" value="UniProtKB-EC"/>
</dbReference>
<sequence length="349" mass="37876">MMNRKNTRAVNVGGVIVGGNYPIVIQSMTNTPTEDVAQTVNQILELEREGCQIVRLAIPTQEAAIAVKEIKKKVNIPLVADIHFNHILALEVMKNGIDALRINPGNIGGEEKVKAVIKMAKEKKIPIRIGVNGGSLDKKVLSEDRTVVESMIQSALEHISILEKMDFYDIVVSLKASDIFRSIEAYTRFSEISSYPLHLGITESGGVRSGAVKSAIGIGSLLMNGIGDTIRVSLTANPVEEVIIAKDILKSLDLYDKDIKIISCPTCGRTKIDLIPLAERIEKAVKDIHKPITLAIMGCAVNGPGEAREADIGIAGGIGEAILFKKGEVVRKIKEADIEVELLKEIEKM</sequence>
<dbReference type="EC" id="1.17.7.3" evidence="7"/>
<feature type="binding site" evidence="7">
    <location>
        <position position="264"/>
    </location>
    <ligand>
        <name>[4Fe-4S] cluster</name>
        <dbReference type="ChEBI" id="CHEBI:49883"/>
    </ligand>
</feature>
<dbReference type="Gene3D" id="3.20.20.20">
    <property type="entry name" value="Dihydropteroate synthase-like"/>
    <property type="match status" value="1"/>
</dbReference>
<dbReference type="GO" id="GO:0016114">
    <property type="term" value="P:terpenoid biosynthetic process"/>
    <property type="evidence" value="ECO:0007669"/>
    <property type="project" value="InterPro"/>
</dbReference>
<keyword evidence="5 7" id="KW-0411">Iron-sulfur</keyword>
<dbReference type="PANTHER" id="PTHR30454">
    <property type="entry name" value="4-HYDROXY-3-METHYLBUT-2-EN-1-YL DIPHOSPHATE SYNTHASE"/>
    <property type="match status" value="1"/>
</dbReference>
<dbReference type="GO" id="GO:0005506">
    <property type="term" value="F:iron ion binding"/>
    <property type="evidence" value="ECO:0007669"/>
    <property type="project" value="InterPro"/>
</dbReference>
<keyword evidence="6 7" id="KW-0414">Isoprene biosynthesis</keyword>
<dbReference type="InterPro" id="IPR045854">
    <property type="entry name" value="NO2/SO3_Rdtase_4Fe4S_sf"/>
</dbReference>
<dbReference type="InterPro" id="IPR011005">
    <property type="entry name" value="Dihydropteroate_synth-like_sf"/>
</dbReference>
<dbReference type="PANTHER" id="PTHR30454:SF0">
    <property type="entry name" value="4-HYDROXY-3-METHYLBUT-2-EN-1-YL DIPHOSPHATE SYNTHASE (FERREDOXIN), CHLOROPLASTIC"/>
    <property type="match status" value="1"/>
</dbReference>